<dbReference type="RefSeq" id="WP_073265336.1">
    <property type="nucleotide sequence ID" value="NZ_FRCS01000024.1"/>
</dbReference>
<protein>
    <submittedName>
        <fullName evidence="10">Type VII secretion-associated serine protease mycosin</fullName>
    </submittedName>
</protein>
<dbReference type="PROSITE" id="PS00137">
    <property type="entry name" value="SUBTILASE_HIS"/>
    <property type="match status" value="1"/>
</dbReference>
<dbReference type="InterPro" id="IPR036852">
    <property type="entry name" value="Peptidase_S8/S53_dom_sf"/>
</dbReference>
<evidence type="ECO:0000256" key="1">
    <source>
        <dbReference type="ARBA" id="ARBA00011073"/>
    </source>
</evidence>
<keyword evidence="4 6" id="KW-0720">Serine protease</keyword>
<dbReference type="OrthoDB" id="5240330at2"/>
<feature type="domain" description="Peptidase S8/S53" evidence="9">
    <location>
        <begin position="208"/>
        <end position="455"/>
    </location>
</feature>
<feature type="active site" description="Charge relay system" evidence="5 6">
    <location>
        <position position="407"/>
    </location>
</feature>
<dbReference type="InterPro" id="IPR023827">
    <property type="entry name" value="Peptidase_S8_Asp-AS"/>
</dbReference>
<dbReference type="InterPro" id="IPR015500">
    <property type="entry name" value="Peptidase_S8_subtilisin-rel"/>
</dbReference>
<feature type="region of interest" description="Disordered" evidence="8">
    <location>
        <begin position="473"/>
        <end position="521"/>
    </location>
</feature>
<evidence type="ECO:0000259" key="9">
    <source>
        <dbReference type="Pfam" id="PF00082"/>
    </source>
</evidence>
<dbReference type="STRING" id="134849.SAMN05443668_12416"/>
<dbReference type="InterPro" id="IPR000209">
    <property type="entry name" value="Peptidase_S8/S53_dom"/>
</dbReference>
<dbReference type="EMBL" id="FRCS01000024">
    <property type="protein sequence ID" value="SHN47460.1"/>
    <property type="molecule type" value="Genomic_DNA"/>
</dbReference>
<evidence type="ECO:0000256" key="5">
    <source>
        <dbReference type="PIRSR" id="PIRSR615500-1"/>
    </source>
</evidence>
<gene>
    <name evidence="10" type="ORF">SAMN05443668_12416</name>
</gene>
<keyword evidence="3 6" id="KW-0378">Hydrolase</keyword>
<evidence type="ECO:0000256" key="7">
    <source>
        <dbReference type="RuleBase" id="RU003355"/>
    </source>
</evidence>
<feature type="region of interest" description="Disordered" evidence="8">
    <location>
        <begin position="161"/>
        <end position="184"/>
    </location>
</feature>
<name>A0A1M7RMQ1_9ACTN</name>
<sequence>MTEPTPRTRRPGARFTAGVAGLAGLGLVAGVVAAPSTVLAEGAPDPVTTTVPVTPVTTPAAPATTLAGAAGRATAAPVTWSKPGASVTAPPESVVAGVSADERVRIVTVRNVDGKPVVSTRAVTGREAAAAAVADSQEDAGTVSVGVDQVVRIADAEPAPTTAAAAAPTTAAPTTSAAATSTDTLRSGQWALTRLRAEDTWARTTGGSVLVAVVDSGVQANHPDLAGRVVSGVDLVRDTSSTDGSYDPNGHGTHVAGIIGAIANNNQGIAGLAPGATILPVRVLGANGSGYSSAVATGIIESVDRNAAVINMSLGSSTRDSAITSAVQYALSKNVTVIASAGNSRMSGNPVNWPAAETGVIGVAATDSADQDASFSNTGSYVDIAAPGVAIVSTYRGSAYVSMNGTSMAAPYVAATAALAKAVSPGLTPAAMTTLLQNTATDLGTAGRDNAFGYGLVNPYAAVCSLGGCAATPAPTTSPAPTTPAPTTPAPTTSPAPTTRPTTPPKPTAPAKTTFTLTSGSGKKITAGTAVTVTATLTSGSTRTPTPLPNAAIHVCVRTAPATKFTCEAGQTDAGGTARYSASPNTATTVYFTHPGGTGTTASKSATASYPVIATAQLVTQAGGTLAVTVNPAAGQVLTLDRWTGKTWAKVTTKKVSAAGQASFTGLTAGSYRVRVPASGSALGSTSGAVTVA</sequence>
<dbReference type="GO" id="GO:0004252">
    <property type="term" value="F:serine-type endopeptidase activity"/>
    <property type="evidence" value="ECO:0007669"/>
    <property type="project" value="UniProtKB-UniRule"/>
</dbReference>
<dbReference type="Gene3D" id="3.40.50.200">
    <property type="entry name" value="Peptidase S8/S53 domain"/>
    <property type="match status" value="1"/>
</dbReference>
<dbReference type="Proteomes" id="UP000184440">
    <property type="component" value="Unassembled WGS sequence"/>
</dbReference>
<reference evidence="10 11" key="1">
    <citation type="submission" date="2016-11" db="EMBL/GenBank/DDBJ databases">
        <authorList>
            <person name="Jaros S."/>
            <person name="Januszkiewicz K."/>
            <person name="Wedrychowicz H."/>
        </authorList>
    </citation>
    <scope>NUCLEOTIDE SEQUENCE [LARGE SCALE GENOMIC DNA]</scope>
    <source>
        <strain evidence="10 11">DSM 46144</strain>
    </source>
</reference>
<dbReference type="InterPro" id="IPR022398">
    <property type="entry name" value="Peptidase_S8_His-AS"/>
</dbReference>
<comment type="similarity">
    <text evidence="1 6 7">Belongs to the peptidase S8 family.</text>
</comment>
<evidence type="ECO:0000256" key="4">
    <source>
        <dbReference type="ARBA" id="ARBA00022825"/>
    </source>
</evidence>
<evidence type="ECO:0000313" key="11">
    <source>
        <dbReference type="Proteomes" id="UP000184440"/>
    </source>
</evidence>
<dbReference type="Pfam" id="PF00082">
    <property type="entry name" value="Peptidase_S8"/>
    <property type="match status" value="1"/>
</dbReference>
<dbReference type="PROSITE" id="PS00138">
    <property type="entry name" value="SUBTILASE_SER"/>
    <property type="match status" value="1"/>
</dbReference>
<dbReference type="PRINTS" id="PR00723">
    <property type="entry name" value="SUBTILISIN"/>
</dbReference>
<keyword evidence="2 6" id="KW-0645">Protease</keyword>
<dbReference type="PANTHER" id="PTHR43806:SF11">
    <property type="entry name" value="CEREVISIN-RELATED"/>
    <property type="match status" value="1"/>
</dbReference>
<dbReference type="GO" id="GO:0006508">
    <property type="term" value="P:proteolysis"/>
    <property type="evidence" value="ECO:0007669"/>
    <property type="project" value="UniProtKB-KW"/>
</dbReference>
<dbReference type="AlphaFoldDB" id="A0A1M7RMQ1"/>
<evidence type="ECO:0000256" key="3">
    <source>
        <dbReference type="ARBA" id="ARBA00022801"/>
    </source>
</evidence>
<dbReference type="SUPFAM" id="SSF117074">
    <property type="entry name" value="Hypothetical protein PA1324"/>
    <property type="match status" value="1"/>
</dbReference>
<dbReference type="SUPFAM" id="SSF52743">
    <property type="entry name" value="Subtilisin-like"/>
    <property type="match status" value="1"/>
</dbReference>
<dbReference type="InterPro" id="IPR023828">
    <property type="entry name" value="Peptidase_S8_Ser-AS"/>
</dbReference>
<dbReference type="PROSITE" id="PS00136">
    <property type="entry name" value="SUBTILASE_ASP"/>
    <property type="match status" value="1"/>
</dbReference>
<accession>A0A1M7RMQ1</accession>
<feature type="active site" description="Charge relay system" evidence="5 6">
    <location>
        <position position="215"/>
    </location>
</feature>
<organism evidence="10 11">
    <name type="scientific">Cryptosporangium aurantiacum</name>
    <dbReference type="NCBI Taxonomy" id="134849"/>
    <lineage>
        <taxon>Bacteria</taxon>
        <taxon>Bacillati</taxon>
        <taxon>Actinomycetota</taxon>
        <taxon>Actinomycetes</taxon>
        <taxon>Cryptosporangiales</taxon>
        <taxon>Cryptosporangiaceae</taxon>
        <taxon>Cryptosporangium</taxon>
    </lineage>
</organism>
<dbReference type="InterPro" id="IPR050131">
    <property type="entry name" value="Peptidase_S8_subtilisin-like"/>
</dbReference>
<feature type="compositionally biased region" description="Pro residues" evidence="8">
    <location>
        <begin position="476"/>
        <end position="494"/>
    </location>
</feature>
<proteinExistence type="inferred from homology"/>
<evidence type="ECO:0000256" key="2">
    <source>
        <dbReference type="ARBA" id="ARBA00022670"/>
    </source>
</evidence>
<evidence type="ECO:0000256" key="8">
    <source>
        <dbReference type="SAM" id="MobiDB-lite"/>
    </source>
</evidence>
<keyword evidence="11" id="KW-1185">Reference proteome</keyword>
<feature type="active site" description="Charge relay system" evidence="5 6">
    <location>
        <position position="251"/>
    </location>
</feature>
<dbReference type="PANTHER" id="PTHR43806">
    <property type="entry name" value="PEPTIDASE S8"/>
    <property type="match status" value="1"/>
</dbReference>
<evidence type="ECO:0000256" key="6">
    <source>
        <dbReference type="PROSITE-ProRule" id="PRU01240"/>
    </source>
</evidence>
<dbReference type="PROSITE" id="PS51892">
    <property type="entry name" value="SUBTILASE"/>
    <property type="match status" value="1"/>
</dbReference>
<evidence type="ECO:0000313" key="10">
    <source>
        <dbReference type="EMBL" id="SHN47460.1"/>
    </source>
</evidence>